<protein>
    <recommendedName>
        <fullName evidence="3 8">Histidinol-phosphatase</fullName>
        <shortName evidence="8">HolPase</shortName>
        <ecNumber evidence="3 8">3.1.3.15</ecNumber>
    </recommendedName>
</protein>
<evidence type="ECO:0000256" key="7">
    <source>
        <dbReference type="ARBA" id="ARBA00049158"/>
    </source>
</evidence>
<sequence length="263" mass="29928">MKIDGHIHSPYCPHGTKDTFFDYINRAIDLGYEEITFTEHAPLPEGFEDPVPDKDSGMKKEHLQEYLRDLKELKKEFEGKLIIKTGLEIDYIEGYETETKQFLDTVGPLLDDSLLSVHFLLKEGSYDCLDFSKENFGRMIKVYGSVDSIHRAYYTTVRKSITADLGDYKPNRIGHITLADKFKKDFPPAGSFQNKIDEILEEVAKRGMELDYNGAGFFKKGCGVSYPPPEIARQARKMGIPLVYGSDAHQAKDLNQGRDLMIL</sequence>
<name>A0A5D4M7N4_9BACI</name>
<evidence type="ECO:0000256" key="5">
    <source>
        <dbReference type="ARBA" id="ARBA00022801"/>
    </source>
</evidence>
<proteinExistence type="inferred from homology"/>
<comment type="pathway">
    <text evidence="1 8">Amino-acid biosynthesis; L-histidine biosynthesis; L-histidine from 5-phospho-alpha-D-ribose 1-diphosphate: step 8/9.</text>
</comment>
<dbReference type="GO" id="GO:0004401">
    <property type="term" value="F:histidinol-phosphatase activity"/>
    <property type="evidence" value="ECO:0007669"/>
    <property type="project" value="UniProtKB-UniRule"/>
</dbReference>
<dbReference type="RefSeq" id="WP_148954653.1">
    <property type="nucleotide sequence ID" value="NZ_VTEG01000015.1"/>
</dbReference>
<evidence type="ECO:0000256" key="2">
    <source>
        <dbReference type="ARBA" id="ARBA00009152"/>
    </source>
</evidence>
<dbReference type="Proteomes" id="UP000325182">
    <property type="component" value="Unassembled WGS sequence"/>
</dbReference>
<dbReference type="InterPro" id="IPR010140">
    <property type="entry name" value="Histidinol_P_phosphatase_HisJ"/>
</dbReference>
<keyword evidence="4 8" id="KW-0028">Amino-acid biosynthesis</keyword>
<dbReference type="UniPathway" id="UPA00031">
    <property type="reaction ID" value="UER00013"/>
</dbReference>
<feature type="domain" description="PHP" evidence="9">
    <location>
        <begin position="4"/>
        <end position="213"/>
    </location>
</feature>
<dbReference type="GO" id="GO:0005737">
    <property type="term" value="C:cytoplasm"/>
    <property type="evidence" value="ECO:0007669"/>
    <property type="project" value="TreeGrafter"/>
</dbReference>
<evidence type="ECO:0000313" key="10">
    <source>
        <dbReference type="EMBL" id="TYR97939.1"/>
    </source>
</evidence>
<evidence type="ECO:0000256" key="1">
    <source>
        <dbReference type="ARBA" id="ARBA00004970"/>
    </source>
</evidence>
<accession>A0A5D4M7N4</accession>
<evidence type="ECO:0000256" key="3">
    <source>
        <dbReference type="ARBA" id="ARBA00013085"/>
    </source>
</evidence>
<keyword evidence="6 8" id="KW-0368">Histidine biosynthesis</keyword>
<dbReference type="Gene3D" id="3.20.20.140">
    <property type="entry name" value="Metal-dependent hydrolases"/>
    <property type="match status" value="1"/>
</dbReference>
<dbReference type="EC" id="3.1.3.15" evidence="3 8"/>
<dbReference type="GO" id="GO:0000105">
    <property type="term" value="P:L-histidine biosynthetic process"/>
    <property type="evidence" value="ECO:0007669"/>
    <property type="project" value="UniProtKB-UniRule"/>
</dbReference>
<dbReference type="InterPro" id="IPR016195">
    <property type="entry name" value="Pol/histidinol_Pase-like"/>
</dbReference>
<dbReference type="AlphaFoldDB" id="A0A5D4M7N4"/>
<evidence type="ECO:0000256" key="6">
    <source>
        <dbReference type="ARBA" id="ARBA00023102"/>
    </source>
</evidence>
<organism evidence="10 11">
    <name type="scientific">Rossellomorea vietnamensis</name>
    <dbReference type="NCBI Taxonomy" id="218284"/>
    <lineage>
        <taxon>Bacteria</taxon>
        <taxon>Bacillati</taxon>
        <taxon>Bacillota</taxon>
        <taxon>Bacilli</taxon>
        <taxon>Bacillales</taxon>
        <taxon>Bacillaceae</taxon>
        <taxon>Rossellomorea</taxon>
    </lineage>
</organism>
<dbReference type="PANTHER" id="PTHR21039:SF0">
    <property type="entry name" value="HISTIDINOL-PHOSPHATASE"/>
    <property type="match status" value="1"/>
</dbReference>
<dbReference type="SUPFAM" id="SSF89550">
    <property type="entry name" value="PHP domain-like"/>
    <property type="match status" value="1"/>
</dbReference>
<evidence type="ECO:0000256" key="8">
    <source>
        <dbReference type="RuleBase" id="RU366003"/>
    </source>
</evidence>
<comment type="similarity">
    <text evidence="2 8">Belongs to the PHP hydrolase family. HisK subfamily.</text>
</comment>
<dbReference type="EMBL" id="VTEG01000015">
    <property type="protein sequence ID" value="TYR97939.1"/>
    <property type="molecule type" value="Genomic_DNA"/>
</dbReference>
<dbReference type="NCBIfam" id="TIGR01856">
    <property type="entry name" value="hisJ_fam"/>
    <property type="match status" value="1"/>
</dbReference>
<dbReference type="Pfam" id="PF02811">
    <property type="entry name" value="PHP"/>
    <property type="match status" value="1"/>
</dbReference>
<dbReference type="NCBIfam" id="NF005996">
    <property type="entry name" value="PRK08123.1"/>
    <property type="match status" value="1"/>
</dbReference>
<dbReference type="PANTHER" id="PTHR21039">
    <property type="entry name" value="HISTIDINOL PHOSPHATASE-RELATED"/>
    <property type="match status" value="1"/>
</dbReference>
<dbReference type="CDD" id="cd12110">
    <property type="entry name" value="PHP_HisPPase_Hisj_like"/>
    <property type="match status" value="1"/>
</dbReference>
<keyword evidence="5 8" id="KW-0378">Hydrolase</keyword>
<comment type="caution">
    <text evidence="10">The sequence shown here is derived from an EMBL/GenBank/DDBJ whole genome shotgun (WGS) entry which is preliminary data.</text>
</comment>
<gene>
    <name evidence="10" type="primary">hisJ</name>
    <name evidence="10" type="ORF">FZC84_17220</name>
</gene>
<reference evidence="10 11" key="1">
    <citation type="submission" date="2019-08" db="EMBL/GenBank/DDBJ databases">
        <title>Bacillus genomes from the desert of Cuatro Cienegas, Coahuila.</title>
        <authorList>
            <person name="Olmedo-Alvarez G."/>
        </authorList>
    </citation>
    <scope>NUCLEOTIDE SEQUENCE [LARGE SCALE GENOMIC DNA]</scope>
    <source>
        <strain evidence="10 11">CH128b_4D</strain>
    </source>
</reference>
<dbReference type="InterPro" id="IPR004013">
    <property type="entry name" value="PHP_dom"/>
</dbReference>
<comment type="catalytic activity">
    <reaction evidence="7 8">
        <text>L-histidinol phosphate + H2O = L-histidinol + phosphate</text>
        <dbReference type="Rhea" id="RHEA:14465"/>
        <dbReference type="ChEBI" id="CHEBI:15377"/>
        <dbReference type="ChEBI" id="CHEBI:43474"/>
        <dbReference type="ChEBI" id="CHEBI:57699"/>
        <dbReference type="ChEBI" id="CHEBI:57980"/>
        <dbReference type="EC" id="3.1.3.15"/>
    </reaction>
</comment>
<evidence type="ECO:0000256" key="4">
    <source>
        <dbReference type="ARBA" id="ARBA00022605"/>
    </source>
</evidence>
<evidence type="ECO:0000313" key="11">
    <source>
        <dbReference type="Proteomes" id="UP000325182"/>
    </source>
</evidence>
<evidence type="ECO:0000259" key="9">
    <source>
        <dbReference type="Pfam" id="PF02811"/>
    </source>
</evidence>